<dbReference type="Proteomes" id="UP000574276">
    <property type="component" value="Unassembled WGS sequence"/>
</dbReference>
<accession>A0A839K248</accession>
<dbReference type="AlphaFoldDB" id="A0A839K248"/>
<feature type="region of interest" description="Disordered" evidence="1">
    <location>
        <begin position="78"/>
        <end position="99"/>
    </location>
</feature>
<dbReference type="EMBL" id="JACEGA010000001">
    <property type="protein sequence ID" value="MBB2183680.1"/>
    <property type="molecule type" value="Genomic_DNA"/>
</dbReference>
<keyword evidence="4" id="KW-1185">Reference proteome</keyword>
<reference evidence="3 4" key="1">
    <citation type="submission" date="2020-07" db="EMBL/GenBank/DDBJ databases">
        <title>Characterization and genome sequencing of isolate MD1, a novel member within the family Lachnospiraceae.</title>
        <authorList>
            <person name="Rettenmaier R."/>
            <person name="Di Bello L."/>
            <person name="Zinser C."/>
            <person name="Scheitz K."/>
            <person name="Liebl W."/>
            <person name="Zverlov V."/>
        </authorList>
    </citation>
    <scope>NUCLEOTIDE SEQUENCE [LARGE SCALE GENOMIC DNA]</scope>
    <source>
        <strain evidence="3 4">MD1</strain>
    </source>
</reference>
<sequence>MGDSNKIPAPGEIYYVKDKPYQIITIAVHTHTSEKMVVYQELFGEFRFLVQPLKLYMEERYQSDLTVVKDDIHEADPQKQVSTMNSGIPASTDTNVSSQDIHQDNMDPVSNLLLQFLDASSYRKKLEILTSNRKHINDRIINDMAISLDCTVDEGPLEERIQELIVCLEAMSRFEDRRLR</sequence>
<name>A0A839K248_9FIRM</name>
<dbReference type="InterPro" id="IPR023387">
    <property type="entry name" value="DUF1653-like_dom"/>
</dbReference>
<evidence type="ECO:0000259" key="2">
    <source>
        <dbReference type="Pfam" id="PF07866"/>
    </source>
</evidence>
<evidence type="ECO:0000313" key="4">
    <source>
        <dbReference type="Proteomes" id="UP000574276"/>
    </source>
</evidence>
<protein>
    <submittedName>
        <fullName evidence="3">DUF1653 domain-containing protein</fullName>
    </submittedName>
</protein>
<dbReference type="Gene3D" id="2.30.30.320">
    <property type="entry name" value="DUF1653-like domain"/>
    <property type="match status" value="1"/>
</dbReference>
<gene>
    <name evidence="3" type="ORF">H0486_12425</name>
</gene>
<dbReference type="InterPro" id="IPR037135">
    <property type="entry name" value="DUF1653-like_dom_sf"/>
</dbReference>
<evidence type="ECO:0000256" key="1">
    <source>
        <dbReference type="SAM" id="MobiDB-lite"/>
    </source>
</evidence>
<proteinExistence type="predicted"/>
<dbReference type="RefSeq" id="WP_228353310.1">
    <property type="nucleotide sequence ID" value="NZ_JACEGA010000001.1"/>
</dbReference>
<evidence type="ECO:0000313" key="3">
    <source>
        <dbReference type="EMBL" id="MBB2183680.1"/>
    </source>
</evidence>
<dbReference type="Pfam" id="PF07866">
    <property type="entry name" value="DUF1653"/>
    <property type="match status" value="1"/>
</dbReference>
<comment type="caution">
    <text evidence="3">The sequence shown here is derived from an EMBL/GenBank/DDBJ whole genome shotgun (WGS) entry which is preliminary data.</text>
</comment>
<organism evidence="3 4">
    <name type="scientific">Variimorphobacter saccharofermentans</name>
    <dbReference type="NCBI Taxonomy" id="2755051"/>
    <lineage>
        <taxon>Bacteria</taxon>
        <taxon>Bacillati</taxon>
        <taxon>Bacillota</taxon>
        <taxon>Clostridia</taxon>
        <taxon>Lachnospirales</taxon>
        <taxon>Lachnospiraceae</taxon>
        <taxon>Variimorphobacter</taxon>
    </lineage>
</organism>
<feature type="domain" description="DUF1653" evidence="2">
    <location>
        <begin position="17"/>
        <end position="59"/>
    </location>
</feature>
<feature type="compositionally biased region" description="Polar residues" evidence="1">
    <location>
        <begin position="79"/>
        <end position="99"/>
    </location>
</feature>